<protein>
    <submittedName>
        <fullName evidence="1">Uncharacterized protein</fullName>
    </submittedName>
</protein>
<dbReference type="Proteomes" id="UP000055590">
    <property type="component" value="Chromosome"/>
</dbReference>
<keyword evidence="2" id="KW-1185">Reference proteome</keyword>
<gene>
    <name evidence="1" type="ORF">AKJ08_1297</name>
</gene>
<evidence type="ECO:0000313" key="2">
    <source>
        <dbReference type="Proteomes" id="UP000055590"/>
    </source>
</evidence>
<proteinExistence type="predicted"/>
<dbReference type="KEGG" id="vin:AKJ08_1297"/>
<organism evidence="1 2">
    <name type="scientific">Vulgatibacter incomptus</name>
    <dbReference type="NCBI Taxonomy" id="1391653"/>
    <lineage>
        <taxon>Bacteria</taxon>
        <taxon>Pseudomonadati</taxon>
        <taxon>Myxococcota</taxon>
        <taxon>Myxococcia</taxon>
        <taxon>Myxococcales</taxon>
        <taxon>Cystobacterineae</taxon>
        <taxon>Vulgatibacteraceae</taxon>
        <taxon>Vulgatibacter</taxon>
    </lineage>
</organism>
<evidence type="ECO:0000313" key="1">
    <source>
        <dbReference type="EMBL" id="AKU90910.1"/>
    </source>
</evidence>
<reference evidence="1 2" key="1">
    <citation type="submission" date="2015-08" db="EMBL/GenBank/DDBJ databases">
        <authorList>
            <person name="Babu N.S."/>
            <person name="Beckwith C.J."/>
            <person name="Beseler K.G."/>
            <person name="Brison A."/>
            <person name="Carone J.V."/>
            <person name="Caskin T.P."/>
            <person name="Diamond M."/>
            <person name="Durham M.E."/>
            <person name="Foxe J.M."/>
            <person name="Go M."/>
            <person name="Henderson B.A."/>
            <person name="Jones I.B."/>
            <person name="McGettigan J.A."/>
            <person name="Micheletti S.J."/>
            <person name="Nasrallah M.E."/>
            <person name="Ortiz D."/>
            <person name="Piller C.R."/>
            <person name="Privatt S.R."/>
            <person name="Schneider S.L."/>
            <person name="Sharp S."/>
            <person name="Smith T.C."/>
            <person name="Stanton J.D."/>
            <person name="Ullery H.E."/>
            <person name="Wilson R.J."/>
            <person name="Serrano M.G."/>
            <person name="Buck G."/>
            <person name="Lee V."/>
            <person name="Wang Y."/>
            <person name="Carvalho R."/>
            <person name="Voegtly L."/>
            <person name="Shi R."/>
            <person name="Duckworth R."/>
            <person name="Johnson A."/>
            <person name="Loviza R."/>
            <person name="Walstead R."/>
            <person name="Shah Z."/>
            <person name="Kiflezghi M."/>
            <person name="Wade K."/>
            <person name="Ball S.L."/>
            <person name="Bradley K.W."/>
            <person name="Asai D.J."/>
            <person name="Bowman C.A."/>
            <person name="Russell D.A."/>
            <person name="Pope W.H."/>
            <person name="Jacobs-Sera D."/>
            <person name="Hendrix R.W."/>
            <person name="Hatfull G.F."/>
        </authorList>
    </citation>
    <scope>NUCLEOTIDE SEQUENCE [LARGE SCALE GENOMIC DNA]</scope>
    <source>
        <strain evidence="1 2">DSM 27710</strain>
    </source>
</reference>
<sequence>MLLMAGTGFPEFLHVEVDVALARYLAVTGRVGALPPVIFEASAGLLGLLPLSADTALIPRHALGLGVELSTMSAKFGSDLEHRSEDLFPDASHGPTVSAGYLYTSRSGFHVRVMAGAFLAMWGHDDQNWLNLRVSLGGLL</sequence>
<accession>A0A0K1PBK9</accession>
<dbReference type="AlphaFoldDB" id="A0A0K1PBK9"/>
<name>A0A0K1PBK9_9BACT</name>
<dbReference type="EMBL" id="CP012332">
    <property type="protein sequence ID" value="AKU90910.1"/>
    <property type="molecule type" value="Genomic_DNA"/>
</dbReference>